<accession>A0ABV6QYL0</accession>
<evidence type="ECO:0000256" key="2">
    <source>
        <dbReference type="SAM" id="SignalP"/>
    </source>
</evidence>
<dbReference type="RefSeq" id="WP_376833422.1">
    <property type="nucleotide sequence ID" value="NZ_JBHLSW010000003.1"/>
</dbReference>
<evidence type="ECO:0000256" key="1">
    <source>
        <dbReference type="SAM" id="MobiDB-lite"/>
    </source>
</evidence>
<feature type="compositionally biased region" description="Low complexity" evidence="1">
    <location>
        <begin position="62"/>
        <end position="71"/>
    </location>
</feature>
<evidence type="ECO:0000313" key="3">
    <source>
        <dbReference type="EMBL" id="MFC0632459.1"/>
    </source>
</evidence>
<sequence length="207" mass="22082">MTSRGRWLLGVTAAALTAAGAVVAQAVQEPAPEPQAAPADPVGEALQNLPVPPPEPAPAPSQPIVVAAAPQDEAEAVEEEEADEEVEAEAPQPEEPEEPQPRQRRPIAIVQAVDKVTAETMRFEVEVGGRPVRFNGALIFTARACEVAAPDERDEEAAAYLEVSLQPRGALQPQTRQLFRGWMFASSPGLTTIDHPVYDAWVVGCRA</sequence>
<reference evidence="3 4" key="1">
    <citation type="submission" date="2024-09" db="EMBL/GenBank/DDBJ databases">
        <authorList>
            <person name="Sun Q."/>
            <person name="Mori K."/>
        </authorList>
    </citation>
    <scope>NUCLEOTIDE SEQUENCE [LARGE SCALE GENOMIC DNA]</scope>
    <source>
        <strain evidence="3 4">NCAIM B.02621</strain>
    </source>
</reference>
<comment type="caution">
    <text evidence="3">The sequence shown here is derived from an EMBL/GenBank/DDBJ whole genome shotgun (WGS) entry which is preliminary data.</text>
</comment>
<dbReference type="Pfam" id="PF09923">
    <property type="entry name" value="DUF2155"/>
    <property type="match status" value="1"/>
</dbReference>
<keyword evidence="2" id="KW-0732">Signal</keyword>
<feature type="compositionally biased region" description="Pro residues" evidence="1">
    <location>
        <begin position="50"/>
        <end position="61"/>
    </location>
</feature>
<feature type="compositionally biased region" description="Acidic residues" evidence="1">
    <location>
        <begin position="72"/>
        <end position="98"/>
    </location>
</feature>
<gene>
    <name evidence="3" type="ORF">ACFFGE_01005</name>
</gene>
<organism evidence="3 4">
    <name type="scientific">Brevundimonas balnearis</name>
    <dbReference type="NCBI Taxonomy" id="1572858"/>
    <lineage>
        <taxon>Bacteria</taxon>
        <taxon>Pseudomonadati</taxon>
        <taxon>Pseudomonadota</taxon>
        <taxon>Alphaproteobacteria</taxon>
        <taxon>Caulobacterales</taxon>
        <taxon>Caulobacteraceae</taxon>
        <taxon>Brevundimonas</taxon>
    </lineage>
</organism>
<name>A0ABV6QYL0_9CAUL</name>
<dbReference type="Proteomes" id="UP001589906">
    <property type="component" value="Unassembled WGS sequence"/>
</dbReference>
<dbReference type="InterPro" id="IPR019225">
    <property type="entry name" value="DUF2155"/>
</dbReference>
<evidence type="ECO:0000313" key="4">
    <source>
        <dbReference type="Proteomes" id="UP001589906"/>
    </source>
</evidence>
<feature type="chain" id="PRO_5045848334" evidence="2">
    <location>
        <begin position="25"/>
        <end position="207"/>
    </location>
</feature>
<dbReference type="EMBL" id="JBHLSW010000003">
    <property type="protein sequence ID" value="MFC0632459.1"/>
    <property type="molecule type" value="Genomic_DNA"/>
</dbReference>
<feature type="signal peptide" evidence="2">
    <location>
        <begin position="1"/>
        <end position="24"/>
    </location>
</feature>
<proteinExistence type="predicted"/>
<feature type="region of interest" description="Disordered" evidence="1">
    <location>
        <begin position="26"/>
        <end position="106"/>
    </location>
</feature>
<keyword evidence="4" id="KW-1185">Reference proteome</keyword>
<feature type="compositionally biased region" description="Low complexity" evidence="1">
    <location>
        <begin position="26"/>
        <end position="39"/>
    </location>
</feature>
<protein>
    <submittedName>
        <fullName evidence="3">DUF2155 domain-containing protein</fullName>
    </submittedName>
</protein>